<feature type="domain" description="BPTI/Kunitz inhibitor" evidence="5">
    <location>
        <begin position="705"/>
        <end position="755"/>
    </location>
</feature>
<keyword evidence="3" id="KW-1015">Disulfide bond</keyword>
<feature type="non-terminal residue" evidence="6">
    <location>
        <position position="916"/>
    </location>
</feature>
<proteinExistence type="predicted"/>
<dbReference type="Pfam" id="PF06119">
    <property type="entry name" value="NIDO"/>
    <property type="match status" value="1"/>
</dbReference>
<dbReference type="InterPro" id="IPR000742">
    <property type="entry name" value="EGF"/>
</dbReference>
<dbReference type="InterPro" id="IPR003886">
    <property type="entry name" value="NIDO_dom"/>
</dbReference>
<name>A0A0X3Q2U3_SCHSO</name>
<feature type="domain" description="BPTI/Kunitz inhibitor" evidence="5">
    <location>
        <begin position="812"/>
        <end position="862"/>
    </location>
</feature>
<feature type="chain" id="PRO_5007051425" description="BPTI/Kunitz inhibitor domain-containing protein" evidence="4">
    <location>
        <begin position="21"/>
        <end position="916"/>
    </location>
</feature>
<dbReference type="InterPro" id="IPR002223">
    <property type="entry name" value="Kunitz_BPTI"/>
</dbReference>
<evidence type="ECO:0000259" key="5">
    <source>
        <dbReference type="PROSITE" id="PS50279"/>
    </source>
</evidence>
<dbReference type="Gene3D" id="2.40.155.10">
    <property type="entry name" value="Green fluorescent protein"/>
    <property type="match status" value="1"/>
</dbReference>
<dbReference type="PROSITE" id="PS50279">
    <property type="entry name" value="BPTI_KUNITZ_2"/>
    <property type="match status" value="2"/>
</dbReference>
<evidence type="ECO:0000256" key="4">
    <source>
        <dbReference type="SAM" id="SignalP"/>
    </source>
</evidence>
<dbReference type="GO" id="GO:0007160">
    <property type="term" value="P:cell-matrix adhesion"/>
    <property type="evidence" value="ECO:0007669"/>
    <property type="project" value="InterPro"/>
</dbReference>
<dbReference type="CDD" id="cd00109">
    <property type="entry name" value="Kunitz-type"/>
    <property type="match status" value="1"/>
</dbReference>
<dbReference type="SMART" id="SM00181">
    <property type="entry name" value="EGF"/>
    <property type="match status" value="4"/>
</dbReference>
<dbReference type="AlphaFoldDB" id="A0A0X3Q2U3"/>
<keyword evidence="1" id="KW-0646">Protease inhibitor</keyword>
<dbReference type="Gene3D" id="4.10.410.10">
    <property type="entry name" value="Pancreatic trypsin inhibitor Kunitz domain"/>
    <property type="match status" value="2"/>
</dbReference>
<dbReference type="SMART" id="SM00131">
    <property type="entry name" value="KU"/>
    <property type="match status" value="2"/>
</dbReference>
<dbReference type="InterPro" id="IPR036880">
    <property type="entry name" value="Kunitz_BPTI_sf"/>
</dbReference>
<accession>A0A0X3Q2U3</accession>
<evidence type="ECO:0000256" key="3">
    <source>
        <dbReference type="ARBA" id="ARBA00023157"/>
    </source>
</evidence>
<dbReference type="PANTHER" id="PTHR47247">
    <property type="entry name" value="KUNITZ-TYPE PROTEASE INHIBITOR 2"/>
    <property type="match status" value="1"/>
</dbReference>
<gene>
    <name evidence="6" type="ORF">TR146041</name>
</gene>
<dbReference type="InterPro" id="IPR009017">
    <property type="entry name" value="GFP"/>
</dbReference>
<evidence type="ECO:0000256" key="2">
    <source>
        <dbReference type="ARBA" id="ARBA00022900"/>
    </source>
</evidence>
<dbReference type="PANTHER" id="PTHR47247:SF1">
    <property type="entry name" value="KUNITZ-TYPE PROTEASE INHIBITOR 2"/>
    <property type="match status" value="1"/>
</dbReference>
<dbReference type="SMART" id="SM00539">
    <property type="entry name" value="NIDO"/>
    <property type="match status" value="1"/>
</dbReference>
<dbReference type="InterPro" id="IPR020901">
    <property type="entry name" value="Prtase_inh_Kunz-CS"/>
</dbReference>
<dbReference type="Pfam" id="PF00014">
    <property type="entry name" value="Kunitz_BPTI"/>
    <property type="match status" value="2"/>
</dbReference>
<dbReference type="FunFam" id="4.10.410.10:FF:000004">
    <property type="entry name" value="Tissue factor pathway inhibitor"/>
    <property type="match status" value="1"/>
</dbReference>
<reference evidence="6" key="1">
    <citation type="submission" date="2016-01" db="EMBL/GenBank/DDBJ databases">
        <title>Reference transcriptome for the parasite Schistocephalus solidus: insights into the molecular evolution of parasitism.</title>
        <authorList>
            <person name="Hebert F.O."/>
            <person name="Grambauer S."/>
            <person name="Barber I."/>
            <person name="Landry C.R."/>
            <person name="Aubin-Horth N."/>
        </authorList>
    </citation>
    <scope>NUCLEOTIDE SEQUENCE</scope>
</reference>
<sequence>MGRWGAVVCVLAMLWSPVLSMDKQLAIYNYLDCENTTSCQEFPAVVEEQVHILSKPITIYDREIEQIKIYSNGFIALGNHSTVVPRLYPARTVETEQRLGSLDGDFIGVFTTVNHCSSNGRVSIREANIREMKDEGCAKSHVQRLVKAIRLAYPDDKDFDPSYLLAITWSNMGCMMGEDQKRNTFSLLLLSNGSNTYAIFQYIEIQWTSDHSSGSLPPEAGIFIRALETPQLPISDMPTAPQGWREETNVAVEGEWILALRQATLNGDNRYLSKIRTNAEEFLATVGSVCNDDDNNYTTRVPEWRRTRSPEENVIEGALMQSADKTAPRKEKDMRETAPQTIDADQLAALQCARGNCNGGVTDCINLDGAQCCVCPFGYYGGGSEPCRRIKGEQHFRVYLSGTMNVTFQDSSLNYHLPVFLDAAIRPSGEVLTQSGVHELPKSETNSSLAFTSLLSPLFHLLNTFVSMPPPDCNVTPSSPTLNLFSLTGGFEKPFEVTLRATAGQYGSLLVRGLLQRESIDREYTRGSLQLEVVAESSLQRLTENCMEKEAGDQPTDPIYYLSYEKPEAGRTSFSRQVTAFDCGEGTSLDVEWSAEGSSEHGCLLGLSTLWPMKKKLYVRLSEQGYCNVDCRSERGCSFYCLDLPSLYTTTPGACDCVKCERPGEVCVAEGRSYACTCPDGYQRTEGGGCIERSATPQDEAKDICELPLETGPCKARFRRFGYSPRDKRCKEFVYGGCQGNANNFESLESCQARCAEDASVTCLNKHCGRNAECRKGICECLFRFAGDAEKECRPVELFLRKTRDSSRNSICSLPLRTGPCRETNTRYGYYGPMKKCVRFNYGGCGGTRNNFLTEEECNKTCSADRCRGIRCGQNARCVDGKCVCEDGYEGDAERVCRRKESVDRCHAVRCGQNAR</sequence>
<dbReference type="PROSITE" id="PS00280">
    <property type="entry name" value="BPTI_KUNITZ_1"/>
    <property type="match status" value="2"/>
</dbReference>
<feature type="signal peptide" evidence="4">
    <location>
        <begin position="1"/>
        <end position="20"/>
    </location>
</feature>
<dbReference type="PRINTS" id="PR00759">
    <property type="entry name" value="BASICPTASE"/>
</dbReference>
<keyword evidence="2" id="KW-0722">Serine protease inhibitor</keyword>
<dbReference type="GO" id="GO:0004867">
    <property type="term" value="F:serine-type endopeptidase inhibitor activity"/>
    <property type="evidence" value="ECO:0007669"/>
    <property type="project" value="UniProtKB-KW"/>
</dbReference>
<keyword evidence="4" id="KW-0732">Signal</keyword>
<evidence type="ECO:0000256" key="1">
    <source>
        <dbReference type="ARBA" id="ARBA00022690"/>
    </source>
</evidence>
<evidence type="ECO:0000313" key="6">
    <source>
        <dbReference type="EMBL" id="JAP58304.1"/>
    </source>
</evidence>
<dbReference type="EMBL" id="GEEE01004921">
    <property type="protein sequence ID" value="JAP58304.1"/>
    <property type="molecule type" value="Transcribed_RNA"/>
</dbReference>
<dbReference type="SUPFAM" id="SSF57362">
    <property type="entry name" value="BPTI-like"/>
    <property type="match status" value="2"/>
</dbReference>
<protein>
    <recommendedName>
        <fullName evidence="5">BPTI/Kunitz inhibitor domain-containing protein</fullName>
    </recommendedName>
</protein>
<organism evidence="6">
    <name type="scientific">Schistocephalus solidus</name>
    <name type="common">Tapeworm</name>
    <dbReference type="NCBI Taxonomy" id="70667"/>
    <lineage>
        <taxon>Eukaryota</taxon>
        <taxon>Metazoa</taxon>
        <taxon>Spiralia</taxon>
        <taxon>Lophotrochozoa</taxon>
        <taxon>Platyhelminthes</taxon>
        <taxon>Cestoda</taxon>
        <taxon>Eucestoda</taxon>
        <taxon>Diphyllobothriidea</taxon>
        <taxon>Diphyllobothriidae</taxon>
        <taxon>Schistocephalus</taxon>
    </lineage>
</organism>